<dbReference type="NCBIfam" id="TIGR03914">
    <property type="entry name" value="UDG_fam_dom"/>
    <property type="match status" value="1"/>
</dbReference>
<dbReference type="InterPro" id="IPR051536">
    <property type="entry name" value="UDG_Type-4/5"/>
</dbReference>
<keyword evidence="9" id="KW-0234">DNA repair</keyword>
<dbReference type="Pfam" id="PF03167">
    <property type="entry name" value="UDG"/>
    <property type="match status" value="1"/>
</dbReference>
<keyword evidence="12" id="KW-1185">Reference proteome</keyword>
<dbReference type="NCBIfam" id="TIGR00758">
    <property type="entry name" value="UDG_fam4"/>
    <property type="match status" value="1"/>
</dbReference>
<keyword evidence="4" id="KW-0479">Metal-binding</keyword>
<dbReference type="SUPFAM" id="SSF52141">
    <property type="entry name" value="Uracil-DNA glycosylase-like"/>
    <property type="match status" value="1"/>
</dbReference>
<organism evidence="11 12">
    <name type="scientific">Luteolibacter arcticus</name>
    <dbReference type="NCBI Taxonomy" id="1581411"/>
    <lineage>
        <taxon>Bacteria</taxon>
        <taxon>Pseudomonadati</taxon>
        <taxon>Verrucomicrobiota</taxon>
        <taxon>Verrucomicrobiia</taxon>
        <taxon>Verrucomicrobiales</taxon>
        <taxon>Verrucomicrobiaceae</taxon>
        <taxon>Luteolibacter</taxon>
    </lineage>
</organism>
<dbReference type="NCBIfam" id="TIGR03915">
    <property type="entry name" value="SAM_7_link_chp"/>
    <property type="match status" value="1"/>
</dbReference>
<protein>
    <recommendedName>
        <fullName evidence="2">Type-4 uracil-DNA glycosylase</fullName>
    </recommendedName>
</protein>
<evidence type="ECO:0000256" key="3">
    <source>
        <dbReference type="ARBA" id="ARBA00022485"/>
    </source>
</evidence>
<keyword evidence="8" id="KW-0411">Iron-sulfur</keyword>
<gene>
    <name evidence="11" type="ORF">OKA05_05810</name>
</gene>
<dbReference type="RefSeq" id="WP_264486169.1">
    <property type="nucleotide sequence ID" value="NZ_JAPDDT010000002.1"/>
</dbReference>
<evidence type="ECO:0000256" key="8">
    <source>
        <dbReference type="ARBA" id="ARBA00023014"/>
    </source>
</evidence>
<dbReference type="InterPro" id="IPR036895">
    <property type="entry name" value="Uracil-DNA_glycosylase-like_sf"/>
</dbReference>
<keyword evidence="5" id="KW-0227">DNA damage</keyword>
<name>A0ABT3GGB2_9BACT</name>
<dbReference type="CDD" id="cd10030">
    <property type="entry name" value="UDG-F4_TTUDGA_SPO1dp_like"/>
    <property type="match status" value="1"/>
</dbReference>
<keyword evidence="7" id="KW-0408">Iron</keyword>
<dbReference type="Gene3D" id="3.40.470.10">
    <property type="entry name" value="Uracil-DNA glycosylase-like domain"/>
    <property type="match status" value="1"/>
</dbReference>
<evidence type="ECO:0000256" key="2">
    <source>
        <dbReference type="ARBA" id="ARBA00019403"/>
    </source>
</evidence>
<dbReference type="PANTHER" id="PTHR33693">
    <property type="entry name" value="TYPE-5 URACIL-DNA GLYCOSYLASE"/>
    <property type="match status" value="1"/>
</dbReference>
<accession>A0ABT3GGB2</accession>
<proteinExistence type="inferred from homology"/>
<evidence type="ECO:0000256" key="5">
    <source>
        <dbReference type="ARBA" id="ARBA00022763"/>
    </source>
</evidence>
<evidence type="ECO:0000313" key="11">
    <source>
        <dbReference type="EMBL" id="MCW1922059.1"/>
    </source>
</evidence>
<evidence type="ECO:0000256" key="9">
    <source>
        <dbReference type="ARBA" id="ARBA00023204"/>
    </source>
</evidence>
<evidence type="ECO:0000256" key="6">
    <source>
        <dbReference type="ARBA" id="ARBA00022801"/>
    </source>
</evidence>
<dbReference type="InterPro" id="IPR005122">
    <property type="entry name" value="Uracil-DNA_glycosylase-like"/>
</dbReference>
<evidence type="ECO:0000256" key="7">
    <source>
        <dbReference type="ARBA" id="ARBA00023004"/>
    </source>
</evidence>
<dbReference type="Proteomes" id="UP001320876">
    <property type="component" value="Unassembled WGS sequence"/>
</dbReference>
<comment type="caution">
    <text evidence="11">The sequence shown here is derived from an EMBL/GenBank/DDBJ whole genome shotgun (WGS) entry which is preliminary data.</text>
</comment>
<dbReference type="PANTHER" id="PTHR33693:SF9">
    <property type="entry name" value="TYPE-4 URACIL-DNA GLYCOSYLASE"/>
    <property type="match status" value="1"/>
</dbReference>
<evidence type="ECO:0000256" key="4">
    <source>
        <dbReference type="ARBA" id="ARBA00022723"/>
    </source>
</evidence>
<dbReference type="InterPro" id="IPR023875">
    <property type="entry name" value="DNA_repair_put"/>
</dbReference>
<dbReference type="EMBL" id="JAPDDT010000002">
    <property type="protein sequence ID" value="MCW1922059.1"/>
    <property type="molecule type" value="Genomic_DNA"/>
</dbReference>
<keyword evidence="3" id="KW-0004">4Fe-4S</keyword>
<dbReference type="SMART" id="SM00987">
    <property type="entry name" value="UreE_C"/>
    <property type="match status" value="1"/>
</dbReference>
<evidence type="ECO:0000313" key="12">
    <source>
        <dbReference type="Proteomes" id="UP001320876"/>
    </source>
</evidence>
<evidence type="ECO:0000256" key="1">
    <source>
        <dbReference type="ARBA" id="ARBA00006521"/>
    </source>
</evidence>
<dbReference type="InterPro" id="IPR005273">
    <property type="entry name" value="Ura-DNA_glyco_family4"/>
</dbReference>
<feature type="domain" description="Uracil-DNA glycosylase-like" evidence="10">
    <location>
        <begin position="315"/>
        <end position="474"/>
    </location>
</feature>
<keyword evidence="6" id="KW-0378">Hydrolase</keyword>
<sequence length="479" mass="53880">MDCVDPGDSFVSWRAAARGLLARDISPAEVIWEAPAGSLFESAPVVSMVSDSISVPPAFVDLARNAACHADPRRWALLYRILWRIVKGGERRLMEIASDADVAMVRLFAKNVRREIHKMHAFVRFRKVGETEDGRERFVAWFEPDHFIVEAASPFFCKRFANMDWSIFTPKGCTHWIGGEFKLAPGVTRNPCDDPDALEGIWRTYYRSIFNPSRLKLKAMQSEMPRRYWKNLPEADLIDELSRHSACRSRAMIDGPLRDVKRAPANAYLDRLREQSMPVEVPENPPSFAEFGELNRMIHACRHCPLWEHATAAVPGEGPETARIMIVGEQPGDREDLEGRPFAGPAGKLLDRALEEAGLDRSGIYVTNAVKHFKWTPRGKLRLHQKPDAGEIDACKPWLLAELSHIAPSVVILLGATAARSLLGPGVQVTKQRGLVAAPQLAERVILTVHPSYLLRVDELRKEVEYRQFVADLKLAQDD</sequence>
<evidence type="ECO:0000259" key="10">
    <source>
        <dbReference type="SMART" id="SM00986"/>
    </source>
</evidence>
<reference evidence="11 12" key="1">
    <citation type="submission" date="2022-10" db="EMBL/GenBank/DDBJ databases">
        <title>Luteolibacter arcticus strain CCTCC AB 2014275, whole genome shotgun sequencing project.</title>
        <authorList>
            <person name="Zhao G."/>
            <person name="Shen L."/>
        </authorList>
    </citation>
    <scope>NUCLEOTIDE SEQUENCE [LARGE SCALE GENOMIC DNA]</scope>
    <source>
        <strain evidence="11 12">CCTCC AB 2014275</strain>
    </source>
</reference>
<comment type="similarity">
    <text evidence="1">Belongs to the uracil-DNA glycosylase (UDG) superfamily. Type 4 (UDGa) family.</text>
</comment>
<dbReference type="SMART" id="SM00986">
    <property type="entry name" value="UDG"/>
    <property type="match status" value="1"/>
</dbReference>
<dbReference type="Pfam" id="PF13566">
    <property type="entry name" value="DUF4130"/>
    <property type="match status" value="1"/>
</dbReference>
<dbReference type="InterPro" id="IPR025404">
    <property type="entry name" value="DUF4130"/>
</dbReference>